<sequence length="780" mass="92803">MTEDILDKTLKLLIADNSSINKSKLHLFDDLFDKEKDPKDEPNICNKENEPFKFSSKYECSAVQLFNHTENIINNFDNLCKRHDGHNNCCDYFIYWLYRKIIKSNYDAYNIHWLLNNVKVLMEKYNNINEKKCKLNKNFFTILDINLLKNKTALYYFLEYYDEIKKAWNLGHINKNLYCQYIKQIFGLYQKIQQEYRSKLIQAYIPEIPKFRMKFDTNEITFLKWSCNDDPKNPIFNIENIMENSINEEDAKVNAQATDEVKENDAIVNVSESAYGIFYNLNKYKEIENLSKNDVSSAPFDTSFCNRKTIPGTEHDQKFETLCKNFIKFFLLLNSEQYKRVSPGKRHFDYLNYWLNDELKPDRKSVTNFIKFLDERLDKKFKGYNDYINFKNKIYYMNDDIFGRMGILYNLYDNYSKIIQTSKSTKVCSEYSRTCAEEYKKGIEKYHHTRSSKYYNALKTFRNLYNRIQNDTNYCINKDSSNLPELITIREEEKKAVESKASTTCTSIKNRTLYVPPNGKNPYDVLDKSSTQEKYKKLNDTDIDESNCTTYCAKLISLEGNNDSVQTLCAKMVTNLKTLHTKSDVGDTQKDRCSVLTHWTRYHVMNLFSKDPSSNQNKSLLKELNDAIFNVNEDIKERNNRCQYYLYGNWDDWKEEKYLHDYFENYDKINEYADKPHGDNRNNYCKYLSHINDLYKKYIKDCCMCFIRPNLVCEEKCPKYFKCDPKYYPYNLISKLKCPIENPSDSVEEIFKSVTLDHTVVITSQIESLNSCYFCWIQHI</sequence>
<dbReference type="AlphaFoldDB" id="A0A1G4GZ81"/>
<accession>A0A1G4GZ81</accession>
<reference evidence="1 2" key="1">
    <citation type="submission" date="2016-07" db="EMBL/GenBank/DDBJ databases">
        <authorList>
            <consortium name="Pathogen Informatics"/>
        </authorList>
    </citation>
    <scope>NUCLEOTIDE SEQUENCE [LARGE SCALE GENOMIC DNA]</scope>
</reference>
<dbReference type="InterPro" id="IPR008780">
    <property type="entry name" value="Plasmodium_Vir"/>
</dbReference>
<dbReference type="EMBL" id="LT615249">
    <property type="protein sequence ID" value="SCO67917.1"/>
    <property type="molecule type" value="Genomic_DNA"/>
</dbReference>
<evidence type="ECO:0000313" key="1">
    <source>
        <dbReference type="EMBL" id="SCO67917.1"/>
    </source>
</evidence>
<dbReference type="VEuPathDB" id="PlasmoDB:PVP01_1100800"/>
<organism evidence="1 2">
    <name type="scientific">Plasmodium vivax</name>
    <name type="common">malaria parasite P. vivax</name>
    <dbReference type="NCBI Taxonomy" id="5855"/>
    <lineage>
        <taxon>Eukaryota</taxon>
        <taxon>Sar</taxon>
        <taxon>Alveolata</taxon>
        <taxon>Apicomplexa</taxon>
        <taxon>Aconoidasida</taxon>
        <taxon>Haemosporida</taxon>
        <taxon>Plasmodiidae</taxon>
        <taxon>Plasmodium</taxon>
        <taxon>Plasmodium (Plasmodium)</taxon>
    </lineage>
</organism>
<dbReference type="VEuPathDB" id="PlasmoDB:PVPAM_080012600"/>
<evidence type="ECO:0000313" key="2">
    <source>
        <dbReference type="Proteomes" id="UP000196402"/>
    </source>
</evidence>
<gene>
    <name evidence="1" type="ORF">PVT01_110005300</name>
</gene>
<name>A0A1G4GZ81_PLAVI</name>
<dbReference type="Pfam" id="PF05795">
    <property type="entry name" value="Plasmodium_Vir"/>
    <property type="match status" value="3"/>
</dbReference>
<dbReference type="VEuPathDB" id="PlasmoDB:PVX_094250"/>
<proteinExistence type="predicted"/>
<dbReference type="VEuPathDB" id="PlasmoDB:PVW1_110006200"/>
<protein>
    <submittedName>
        <fullName evidence="1">VIR protein</fullName>
    </submittedName>
</protein>
<dbReference type="Proteomes" id="UP000196402">
    <property type="component" value="Chromosome 11"/>
</dbReference>